<keyword evidence="2" id="KW-1185">Reference proteome</keyword>
<dbReference type="Proteomes" id="UP000663193">
    <property type="component" value="Chromosome 4"/>
</dbReference>
<organism evidence="1 2">
    <name type="scientific">Phaeosphaeria nodorum (strain SN15 / ATCC MYA-4574 / FGSC 10173)</name>
    <name type="common">Glume blotch fungus</name>
    <name type="synonym">Parastagonospora nodorum</name>
    <dbReference type="NCBI Taxonomy" id="321614"/>
    <lineage>
        <taxon>Eukaryota</taxon>
        <taxon>Fungi</taxon>
        <taxon>Dikarya</taxon>
        <taxon>Ascomycota</taxon>
        <taxon>Pezizomycotina</taxon>
        <taxon>Dothideomycetes</taxon>
        <taxon>Pleosporomycetidae</taxon>
        <taxon>Pleosporales</taxon>
        <taxon>Pleosporineae</taxon>
        <taxon>Phaeosphaeriaceae</taxon>
        <taxon>Parastagonospora</taxon>
    </lineage>
</organism>
<reference evidence="2" key="1">
    <citation type="journal article" date="2021" name="BMC Genomics">
        <title>Chromosome-level genome assembly and manually-curated proteome of model necrotroph Parastagonospora nodorum Sn15 reveals a genome-wide trove of candidate effector homologs, and redundancy of virulence-related functions within an accessory chromosome.</title>
        <authorList>
            <person name="Bertazzoni S."/>
            <person name="Jones D.A.B."/>
            <person name="Phan H.T."/>
            <person name="Tan K.-C."/>
            <person name="Hane J.K."/>
        </authorList>
    </citation>
    <scope>NUCLEOTIDE SEQUENCE [LARGE SCALE GENOMIC DNA]</scope>
    <source>
        <strain evidence="2">SN15 / ATCC MYA-4574 / FGSC 10173)</strain>
    </source>
</reference>
<dbReference type="AlphaFoldDB" id="A0A7U2EWM8"/>
<protein>
    <submittedName>
        <fullName evidence="1">Uncharacterized protein</fullName>
    </submittedName>
</protein>
<name>A0A7U2EWM8_PHANO</name>
<gene>
    <name evidence="1" type="ORF">JI435_405830</name>
</gene>
<evidence type="ECO:0000313" key="1">
    <source>
        <dbReference type="EMBL" id="QRC94450.1"/>
    </source>
</evidence>
<dbReference type="EMBL" id="CP069026">
    <property type="protein sequence ID" value="QRC94450.1"/>
    <property type="molecule type" value="Genomic_DNA"/>
</dbReference>
<proteinExistence type="predicted"/>
<evidence type="ECO:0000313" key="2">
    <source>
        <dbReference type="Proteomes" id="UP000663193"/>
    </source>
</evidence>
<sequence>MFTTRLDSASFLFSSRTRTESCSVHKLAAGFFHCALRQCFSSSPNKPRVNVR</sequence>
<accession>A0A7U2EWM8</accession>
<dbReference type="VEuPathDB" id="FungiDB:JI435_405830"/>